<feature type="transmembrane region" description="Helical" evidence="2">
    <location>
        <begin position="132"/>
        <end position="154"/>
    </location>
</feature>
<feature type="transmembrane region" description="Helical" evidence="2">
    <location>
        <begin position="22"/>
        <end position="43"/>
    </location>
</feature>
<keyword evidence="2" id="KW-0472">Membrane</keyword>
<keyword evidence="2" id="KW-0812">Transmembrane</keyword>
<feature type="transmembrane region" description="Helical" evidence="2">
    <location>
        <begin position="179"/>
        <end position="198"/>
    </location>
</feature>
<protein>
    <submittedName>
        <fullName evidence="3">Uncharacterized protein</fullName>
    </submittedName>
</protein>
<feature type="transmembrane region" description="Helical" evidence="2">
    <location>
        <begin position="219"/>
        <end position="241"/>
    </location>
</feature>
<dbReference type="Proteomes" id="UP001150266">
    <property type="component" value="Unassembled WGS sequence"/>
</dbReference>
<evidence type="ECO:0000256" key="2">
    <source>
        <dbReference type="SAM" id="Phobius"/>
    </source>
</evidence>
<name>A0A9W9AGW2_9AGAR</name>
<proteinExistence type="predicted"/>
<sequence>MTASQLPTSDLLYDTTSAYTKVFIGLQLAGLIGNVATLIIAYFSPVSRQATWYNCIIVWCLYSIAFLLLFFSGHYHDASPPFDLCLIQSAVIHASSPSATAATLALSVQLYLSVYSALNLHPVPNQDLWLRILLIFPYAMGLSLVALFLALSLIHPSDTTFNIAAYCAVNHIIPGRVTAGLTIAFVIPLLIVNGMIYARLRKHWSEFRASHLGHYTSMIIRASLFSICAFVALCAGFGFFLIVFTPSPNEPIDQVVSQLQLAYSILNVFLSISVMLIFGTHEDILRRLFLCKRNGTYSIPEHAIPSMSLTISSPLEESFELGSRIRTIEDGQFNESQSSGELATSSKGDNLHGGGSEDQGAMLRNPVESREPP</sequence>
<feature type="transmembrane region" description="Helical" evidence="2">
    <location>
        <begin position="99"/>
        <end position="120"/>
    </location>
</feature>
<dbReference type="OrthoDB" id="2896404at2759"/>
<dbReference type="AlphaFoldDB" id="A0A9W9AGW2"/>
<evidence type="ECO:0000256" key="1">
    <source>
        <dbReference type="SAM" id="MobiDB-lite"/>
    </source>
</evidence>
<comment type="caution">
    <text evidence="3">The sequence shown here is derived from an EMBL/GenBank/DDBJ whole genome shotgun (WGS) entry which is preliminary data.</text>
</comment>
<gene>
    <name evidence="3" type="ORF">J3R30DRAFT_2186483</name>
</gene>
<accession>A0A9W9AGW2</accession>
<evidence type="ECO:0000313" key="4">
    <source>
        <dbReference type="Proteomes" id="UP001150266"/>
    </source>
</evidence>
<evidence type="ECO:0000313" key="3">
    <source>
        <dbReference type="EMBL" id="KAJ4482534.1"/>
    </source>
</evidence>
<dbReference type="EMBL" id="JAOTPV010000005">
    <property type="protein sequence ID" value="KAJ4482534.1"/>
    <property type="molecule type" value="Genomic_DNA"/>
</dbReference>
<reference evidence="3" key="1">
    <citation type="submission" date="2022-08" db="EMBL/GenBank/DDBJ databases">
        <title>A Global Phylogenomic Analysis of the Shiitake Genus Lentinula.</title>
        <authorList>
            <consortium name="DOE Joint Genome Institute"/>
            <person name="Sierra-Patev S."/>
            <person name="Min B."/>
            <person name="Naranjo-Ortiz M."/>
            <person name="Looney B."/>
            <person name="Konkel Z."/>
            <person name="Slot J.C."/>
            <person name="Sakamoto Y."/>
            <person name="Steenwyk J.L."/>
            <person name="Rokas A."/>
            <person name="Carro J."/>
            <person name="Camarero S."/>
            <person name="Ferreira P."/>
            <person name="Molpeceres G."/>
            <person name="Ruiz-Duenas F.J."/>
            <person name="Serrano A."/>
            <person name="Henrissat B."/>
            <person name="Drula E."/>
            <person name="Hughes K.W."/>
            <person name="Mata J.L."/>
            <person name="Ishikawa N.K."/>
            <person name="Vargas-Isla R."/>
            <person name="Ushijima S."/>
            <person name="Smith C.A."/>
            <person name="Ahrendt S."/>
            <person name="Andreopoulos W."/>
            <person name="He G."/>
            <person name="Labutti K."/>
            <person name="Lipzen A."/>
            <person name="Ng V."/>
            <person name="Riley R."/>
            <person name="Sandor L."/>
            <person name="Barry K."/>
            <person name="Martinez A.T."/>
            <person name="Xiao Y."/>
            <person name="Gibbons J.G."/>
            <person name="Terashima K."/>
            <person name="Grigoriev I.V."/>
            <person name="Hibbett D.S."/>
        </authorList>
    </citation>
    <scope>NUCLEOTIDE SEQUENCE</scope>
    <source>
        <strain evidence="3">JLM2183</strain>
    </source>
</reference>
<feature type="transmembrane region" description="Helical" evidence="2">
    <location>
        <begin position="261"/>
        <end position="279"/>
    </location>
</feature>
<dbReference type="SUPFAM" id="SSF81321">
    <property type="entry name" value="Family A G protein-coupled receptor-like"/>
    <property type="match status" value="1"/>
</dbReference>
<keyword evidence="2" id="KW-1133">Transmembrane helix</keyword>
<organism evidence="3 4">
    <name type="scientific">Lentinula aciculospora</name>
    <dbReference type="NCBI Taxonomy" id="153920"/>
    <lineage>
        <taxon>Eukaryota</taxon>
        <taxon>Fungi</taxon>
        <taxon>Dikarya</taxon>
        <taxon>Basidiomycota</taxon>
        <taxon>Agaricomycotina</taxon>
        <taxon>Agaricomycetes</taxon>
        <taxon>Agaricomycetidae</taxon>
        <taxon>Agaricales</taxon>
        <taxon>Marasmiineae</taxon>
        <taxon>Omphalotaceae</taxon>
        <taxon>Lentinula</taxon>
    </lineage>
</organism>
<feature type="region of interest" description="Disordered" evidence="1">
    <location>
        <begin position="332"/>
        <end position="373"/>
    </location>
</feature>
<feature type="compositionally biased region" description="Polar residues" evidence="1">
    <location>
        <begin position="333"/>
        <end position="348"/>
    </location>
</feature>
<feature type="transmembrane region" description="Helical" evidence="2">
    <location>
        <begin position="50"/>
        <end position="71"/>
    </location>
</feature>
<keyword evidence="4" id="KW-1185">Reference proteome</keyword>